<dbReference type="InterPro" id="IPR047218">
    <property type="entry name" value="YocR/YhdH-like"/>
</dbReference>
<evidence type="ECO:0000313" key="8">
    <source>
        <dbReference type="EMBL" id="MBB5225657.1"/>
    </source>
</evidence>
<dbReference type="Pfam" id="PF00209">
    <property type="entry name" value="SNF"/>
    <property type="match status" value="2"/>
</dbReference>
<gene>
    <name evidence="8" type="ORF">HNP76_001014</name>
</gene>
<dbReference type="PANTHER" id="PTHR42948:SF1">
    <property type="entry name" value="TRANSPORTER"/>
    <property type="match status" value="1"/>
</dbReference>
<keyword evidence="6" id="KW-0769">Symport</keyword>
<dbReference type="GO" id="GO:0016020">
    <property type="term" value="C:membrane"/>
    <property type="evidence" value="ECO:0007669"/>
    <property type="project" value="UniProtKB-SubCell"/>
</dbReference>
<feature type="transmembrane region" description="Helical" evidence="7">
    <location>
        <begin position="311"/>
        <end position="335"/>
    </location>
</feature>
<dbReference type="PROSITE" id="PS50267">
    <property type="entry name" value="NA_NEUROTRAN_SYMP_3"/>
    <property type="match status" value="1"/>
</dbReference>
<evidence type="ECO:0000256" key="4">
    <source>
        <dbReference type="ARBA" id="ARBA00022989"/>
    </source>
</evidence>
<evidence type="ECO:0000256" key="2">
    <source>
        <dbReference type="ARBA" id="ARBA00022448"/>
    </source>
</evidence>
<feature type="transmembrane region" description="Helical" evidence="7">
    <location>
        <begin position="171"/>
        <end position="191"/>
    </location>
</feature>
<comment type="caution">
    <text evidence="8">The sequence shown here is derived from an EMBL/GenBank/DDBJ whole genome shotgun (WGS) entry which is preliminary data.</text>
</comment>
<protein>
    <recommendedName>
        <fullName evidence="6">Transporter</fullName>
    </recommendedName>
</protein>
<dbReference type="PRINTS" id="PR00176">
    <property type="entry name" value="NANEUSMPORT"/>
</dbReference>
<evidence type="ECO:0000256" key="3">
    <source>
        <dbReference type="ARBA" id="ARBA00022692"/>
    </source>
</evidence>
<organism evidence="8 9">
    <name type="scientific">Treponema ruminis</name>
    <dbReference type="NCBI Taxonomy" id="744515"/>
    <lineage>
        <taxon>Bacteria</taxon>
        <taxon>Pseudomonadati</taxon>
        <taxon>Spirochaetota</taxon>
        <taxon>Spirochaetia</taxon>
        <taxon>Spirochaetales</taxon>
        <taxon>Treponemataceae</taxon>
        <taxon>Treponema</taxon>
    </lineage>
</organism>
<dbReference type="SUPFAM" id="SSF161070">
    <property type="entry name" value="SNF-like"/>
    <property type="match status" value="1"/>
</dbReference>
<dbReference type="PROSITE" id="PS00610">
    <property type="entry name" value="NA_NEUROTRAN_SYMP_1"/>
    <property type="match status" value="1"/>
</dbReference>
<feature type="transmembrane region" description="Helical" evidence="7">
    <location>
        <begin position="146"/>
        <end position="164"/>
    </location>
</feature>
<accession>A0A7W8G8E4</accession>
<dbReference type="NCBIfam" id="NF037979">
    <property type="entry name" value="Na_transp"/>
    <property type="match status" value="1"/>
</dbReference>
<evidence type="ECO:0000256" key="6">
    <source>
        <dbReference type="RuleBase" id="RU003732"/>
    </source>
</evidence>
<feature type="transmembrane region" description="Helical" evidence="7">
    <location>
        <begin position="430"/>
        <end position="451"/>
    </location>
</feature>
<dbReference type="GO" id="GO:0015293">
    <property type="term" value="F:symporter activity"/>
    <property type="evidence" value="ECO:0007669"/>
    <property type="project" value="UniProtKB-KW"/>
</dbReference>
<feature type="transmembrane region" description="Helical" evidence="7">
    <location>
        <begin position="258"/>
        <end position="282"/>
    </location>
</feature>
<dbReference type="CDD" id="cd10336">
    <property type="entry name" value="SLC6sbd_Tyt1-Like"/>
    <property type="match status" value="1"/>
</dbReference>
<keyword evidence="3 6" id="KW-0812">Transmembrane</keyword>
<proteinExistence type="inferred from homology"/>
<dbReference type="Proteomes" id="UP000518887">
    <property type="component" value="Unassembled WGS sequence"/>
</dbReference>
<feature type="transmembrane region" description="Helical" evidence="7">
    <location>
        <begin position="88"/>
        <end position="116"/>
    </location>
</feature>
<comment type="subcellular location">
    <subcellularLocation>
        <location evidence="1">Membrane</location>
        <topology evidence="1">Multi-pass membrane protein</topology>
    </subcellularLocation>
</comment>
<feature type="transmembrane region" description="Helical" evidence="7">
    <location>
        <begin position="219"/>
        <end position="246"/>
    </location>
</feature>
<reference evidence="8 9" key="1">
    <citation type="submission" date="2020-08" db="EMBL/GenBank/DDBJ databases">
        <title>Genomic Encyclopedia of Type Strains, Phase IV (KMG-IV): sequencing the most valuable type-strain genomes for metagenomic binning, comparative biology and taxonomic classification.</title>
        <authorList>
            <person name="Goeker M."/>
        </authorList>
    </citation>
    <scope>NUCLEOTIDE SEQUENCE [LARGE SCALE GENOMIC DNA]</scope>
    <source>
        <strain evidence="8 9">DSM 103462</strain>
    </source>
</reference>
<sequence length="457" mass="50194">MENRENFKSRIGFIMTSAGCAIGLGNVWRFPFITGQYGGAAFVLFYLLFLVLLGAPIMIMEFAVGRASGKSAVRSFHQLEPKGSKWHIFGYFAAAGNYLLMMFYTTVAGWMFSYIFKSARGTFTGLNAEQIGGVFNTMLANPAEQLFWMALVIIIGFLICLGGLKNGVEKASTIIMTSLLFLMLVLVVRAVTLPGAGKGLAFYLKPDFSKMAQNGWGEVIFAAMGQSFFTLSLGIGALAIFGSYIGKEKALTGEALHIITLDTFVALMAGFIIFPACFAFGVNPGQGPGLIFITLPNIFNSMFLGRLWGTLFFVFMSFAALSTVIAVFENIIAFAMDRNGWSRKKAVIVNIILILLLSIPCTLGFNVWSGFVVPKLGNIQDIEDFIVSNNLLPLGSLLYLIFCTSRYGWGFDNFIEEANTGSGIKFPRILKFYVSCILPMIVLVIWAVGYLQKFILK</sequence>
<keyword evidence="4 7" id="KW-1133">Transmembrane helix</keyword>
<dbReference type="InterPro" id="IPR000175">
    <property type="entry name" value="Na/ntran_symport"/>
</dbReference>
<dbReference type="RefSeq" id="WP_184658159.1">
    <property type="nucleotide sequence ID" value="NZ_CP031518.1"/>
</dbReference>
<keyword evidence="2 6" id="KW-0813">Transport</keyword>
<evidence type="ECO:0000256" key="5">
    <source>
        <dbReference type="ARBA" id="ARBA00023136"/>
    </source>
</evidence>
<evidence type="ECO:0000313" key="9">
    <source>
        <dbReference type="Proteomes" id="UP000518887"/>
    </source>
</evidence>
<evidence type="ECO:0000256" key="7">
    <source>
        <dbReference type="SAM" id="Phobius"/>
    </source>
</evidence>
<evidence type="ECO:0000256" key="1">
    <source>
        <dbReference type="ARBA" id="ARBA00004141"/>
    </source>
</evidence>
<dbReference type="EMBL" id="JACHFQ010000003">
    <property type="protein sequence ID" value="MBB5225657.1"/>
    <property type="molecule type" value="Genomic_DNA"/>
</dbReference>
<feature type="transmembrane region" description="Helical" evidence="7">
    <location>
        <begin position="43"/>
        <end position="67"/>
    </location>
</feature>
<dbReference type="PANTHER" id="PTHR42948">
    <property type="entry name" value="TRANSPORTER"/>
    <property type="match status" value="1"/>
</dbReference>
<comment type="similarity">
    <text evidence="6">Belongs to the sodium:neurotransmitter symporter (SNF) (TC 2.A.22) family.</text>
</comment>
<keyword evidence="5 7" id="KW-0472">Membrane</keyword>
<name>A0A7W8G8E4_9SPIR</name>
<feature type="transmembrane region" description="Helical" evidence="7">
    <location>
        <begin position="347"/>
        <end position="371"/>
    </location>
</feature>
<dbReference type="AlphaFoldDB" id="A0A7W8G8E4"/>
<keyword evidence="9" id="KW-1185">Reference proteome</keyword>
<feature type="transmembrane region" description="Helical" evidence="7">
    <location>
        <begin position="12"/>
        <end position="31"/>
    </location>
</feature>
<dbReference type="InterPro" id="IPR037272">
    <property type="entry name" value="SNS_sf"/>
</dbReference>